<dbReference type="OrthoDB" id="1922268at2759"/>
<evidence type="ECO:0000256" key="1">
    <source>
        <dbReference type="SAM" id="MobiDB-lite"/>
    </source>
</evidence>
<dbReference type="AlphaFoldDB" id="A0A059CZ51"/>
<feature type="compositionally biased region" description="Low complexity" evidence="1">
    <location>
        <begin position="331"/>
        <end position="344"/>
    </location>
</feature>
<name>A0A059CZ51_EUCGR</name>
<evidence type="ECO:0000313" key="2">
    <source>
        <dbReference type="EMBL" id="KCW83474.1"/>
    </source>
</evidence>
<dbReference type="FunCoup" id="A0A059CZ51">
    <property type="interactions" value="1928"/>
</dbReference>
<dbReference type="Gramene" id="KCW83474">
    <property type="protein sequence ID" value="KCW83474"/>
    <property type="gene ID" value="EUGRSUZ_B00389"/>
</dbReference>
<protein>
    <submittedName>
        <fullName evidence="2">Uncharacterized protein</fullName>
    </submittedName>
</protein>
<feature type="compositionally biased region" description="Basic and acidic residues" evidence="1">
    <location>
        <begin position="156"/>
        <end position="171"/>
    </location>
</feature>
<feature type="region of interest" description="Disordered" evidence="1">
    <location>
        <begin position="330"/>
        <end position="355"/>
    </location>
</feature>
<gene>
    <name evidence="2" type="ORF">EUGRSUZ_B00389</name>
</gene>
<dbReference type="KEGG" id="egr:104418789"/>
<dbReference type="OMA" id="RHPSPWN"/>
<reference evidence="2" key="1">
    <citation type="submission" date="2013-07" db="EMBL/GenBank/DDBJ databases">
        <title>The genome of Eucalyptus grandis.</title>
        <authorList>
            <person name="Schmutz J."/>
            <person name="Hayes R."/>
            <person name="Myburg A."/>
            <person name="Tuskan G."/>
            <person name="Grattapaglia D."/>
            <person name="Rokhsar D.S."/>
        </authorList>
    </citation>
    <scope>NUCLEOTIDE SEQUENCE</scope>
    <source>
        <tissue evidence="2">Leaf extractions</tissue>
    </source>
</reference>
<organism evidence="2">
    <name type="scientific">Eucalyptus grandis</name>
    <name type="common">Flooded gum</name>
    <dbReference type="NCBI Taxonomy" id="71139"/>
    <lineage>
        <taxon>Eukaryota</taxon>
        <taxon>Viridiplantae</taxon>
        <taxon>Streptophyta</taxon>
        <taxon>Embryophyta</taxon>
        <taxon>Tracheophyta</taxon>
        <taxon>Spermatophyta</taxon>
        <taxon>Magnoliopsida</taxon>
        <taxon>eudicotyledons</taxon>
        <taxon>Gunneridae</taxon>
        <taxon>Pentapetalae</taxon>
        <taxon>rosids</taxon>
        <taxon>malvids</taxon>
        <taxon>Myrtales</taxon>
        <taxon>Myrtaceae</taxon>
        <taxon>Myrtoideae</taxon>
        <taxon>Eucalypteae</taxon>
        <taxon>Eucalyptus</taxon>
    </lineage>
</organism>
<dbReference type="STRING" id="71139.A0A059CZ51"/>
<feature type="region of interest" description="Disordered" evidence="1">
    <location>
        <begin position="45"/>
        <end position="171"/>
    </location>
</feature>
<sequence>MVAISLYRGNLHRVPDVPRRWLMPDRGISPKDFKSLLHRRSRALSLAAPSAAPAPTAPDLGPGPGGLLDGGRPSVEAEAERGGGGGAESCGEGTSKGVVAAEVKEEADDHREAVDGANRSPEAKPDWVGKSAEGDGGGQVSAAEKAEEPVNNEVQDADKVDAPTTDREKRKKVVEEKLQTLNAKKHSLVQVLKQILNAEEELKRRGMQGTVARPSGPLHVDVMNDSGSMTRLNTPRMGCEAHFGGDMEGGEADDASNHIMPSRPMLRMSSVSPSPESPLRRPALSQHIPVLYPSRSSLAVGGSPSRFAPPASQAHLANLPAVSVSGTNYFASSPSPAASGGTSAFKDARLPSPWN</sequence>
<feature type="compositionally biased region" description="Basic and acidic residues" evidence="1">
    <location>
        <begin position="102"/>
        <end position="114"/>
    </location>
</feature>
<dbReference type="eggNOG" id="ENOG502QWD3">
    <property type="taxonomic scope" value="Eukaryota"/>
</dbReference>
<dbReference type="EMBL" id="KK198754">
    <property type="protein sequence ID" value="KCW83474.1"/>
    <property type="molecule type" value="Genomic_DNA"/>
</dbReference>
<feature type="compositionally biased region" description="Low complexity" evidence="1">
    <location>
        <begin position="45"/>
        <end position="60"/>
    </location>
</feature>
<proteinExistence type="predicted"/>
<dbReference type="PANTHER" id="PTHR36764:SF1">
    <property type="entry name" value="TRNA (ILE)-LYSIDINE SYNTHASE"/>
    <property type="match status" value="1"/>
</dbReference>
<dbReference type="InParanoid" id="A0A059CZ51"/>
<accession>A0A059CZ51</accession>
<dbReference type="PANTHER" id="PTHR36764">
    <property type="entry name" value="TRNA (ILE)-LYSIDINE SYNTHASE"/>
    <property type="match status" value="1"/>
</dbReference>